<evidence type="ECO:0000313" key="3">
    <source>
        <dbReference type="Proteomes" id="UP000016057"/>
    </source>
</evidence>
<dbReference type="PATRIC" id="fig|1234409.3.peg.624"/>
<dbReference type="OrthoDB" id="2241695at2"/>
<sequence length="207" mass="23998">MKKERNYWKIAFWTLVGILFLGGGIVSWKLFAPSPEHVSKEEQTEIQKAEKKEQVPIQISLTGNEVETMVNEALNTKENQKTSYDFVLQKKEALLQMKTKLLGLSVEIIAKVQPVVMENGDLKLKINELGCGELLHFPTKFLLREIKRNEILPEWIEVLPDEKAFELHFAESPFSNYGHLKVETIDLNRDVYQFTFDLNMKKMLQNS</sequence>
<comment type="caution">
    <text evidence="2">The sequence shown here is derived from an EMBL/GenBank/DDBJ whole genome shotgun (WGS) entry which is preliminary data.</text>
</comment>
<dbReference type="RefSeq" id="WP_009490018.1">
    <property type="nucleotide sequence ID" value="NZ_AMYT01000017.1"/>
</dbReference>
<organism evidence="2 3">
    <name type="scientific">Catellicoccus marimammalium M35/04/3</name>
    <dbReference type="NCBI Taxonomy" id="1234409"/>
    <lineage>
        <taxon>Bacteria</taxon>
        <taxon>Bacillati</taxon>
        <taxon>Bacillota</taxon>
        <taxon>Bacilli</taxon>
        <taxon>Lactobacillales</taxon>
        <taxon>Enterococcaceae</taxon>
        <taxon>Catellicoccus</taxon>
    </lineage>
</organism>
<reference evidence="2 3" key="1">
    <citation type="journal article" date="2013" name="Genome Announc.">
        <title>Draft Genome Sequence of Catellicoccus marimammalium, a Novel Species Commonly Found in Gull Feces.</title>
        <authorList>
            <person name="Weigand M.R."/>
            <person name="Ryu H."/>
            <person name="Bozcek L."/>
            <person name="Konstantinidis K.T."/>
            <person name="Santo Domingo J.W."/>
        </authorList>
    </citation>
    <scope>NUCLEOTIDE SEQUENCE [LARGE SCALE GENOMIC DNA]</scope>
    <source>
        <strain evidence="2 3">M35/04/3</strain>
    </source>
</reference>
<dbReference type="AlphaFoldDB" id="K8ZBB4"/>
<dbReference type="STRING" id="1234409.C683_0673"/>
<proteinExistence type="predicted"/>
<gene>
    <name evidence="2" type="ORF">C683_0673</name>
</gene>
<dbReference type="EMBL" id="AMYT01000017">
    <property type="protein sequence ID" value="EKU27342.1"/>
    <property type="molecule type" value="Genomic_DNA"/>
</dbReference>
<dbReference type="Pfam" id="PF09911">
    <property type="entry name" value="DUF2140"/>
    <property type="match status" value="1"/>
</dbReference>
<keyword evidence="1" id="KW-0472">Membrane</keyword>
<evidence type="ECO:0008006" key="4">
    <source>
        <dbReference type="Google" id="ProtNLM"/>
    </source>
</evidence>
<dbReference type="Proteomes" id="UP000016057">
    <property type="component" value="Unassembled WGS sequence"/>
</dbReference>
<name>K8ZBB4_9ENTE</name>
<feature type="transmembrane region" description="Helical" evidence="1">
    <location>
        <begin position="12"/>
        <end position="31"/>
    </location>
</feature>
<evidence type="ECO:0000256" key="1">
    <source>
        <dbReference type="SAM" id="Phobius"/>
    </source>
</evidence>
<dbReference type="eggNOG" id="COG4698">
    <property type="taxonomic scope" value="Bacteria"/>
</dbReference>
<accession>K8ZBB4</accession>
<keyword evidence="3" id="KW-1185">Reference proteome</keyword>
<evidence type="ECO:0000313" key="2">
    <source>
        <dbReference type="EMBL" id="EKU27342.1"/>
    </source>
</evidence>
<dbReference type="InterPro" id="IPR018672">
    <property type="entry name" value="DUF2140"/>
</dbReference>
<keyword evidence="1" id="KW-1133">Transmembrane helix</keyword>
<keyword evidence="1" id="KW-0812">Transmembrane</keyword>
<protein>
    <recommendedName>
        <fullName evidence="4">YfaA</fullName>
    </recommendedName>
</protein>